<proteinExistence type="predicted"/>
<accession>A0A9J7NB70</accession>
<reference evidence="3" key="1">
    <citation type="journal article" date="2020" name="Nat. Ecol. Evol.">
        <title>Deeply conserved synteny resolves early events in vertebrate evolution.</title>
        <authorList>
            <person name="Simakov O."/>
            <person name="Marletaz F."/>
            <person name="Yue J.X."/>
            <person name="O'Connell B."/>
            <person name="Jenkins J."/>
            <person name="Brandt A."/>
            <person name="Calef R."/>
            <person name="Tung C.H."/>
            <person name="Huang T.K."/>
            <person name="Schmutz J."/>
            <person name="Satoh N."/>
            <person name="Yu J.K."/>
            <person name="Putnam N.H."/>
            <person name="Green R.E."/>
            <person name="Rokhsar D.S."/>
        </authorList>
    </citation>
    <scope>NUCLEOTIDE SEQUENCE [LARGE SCALE GENOMIC DNA]</scope>
    <source>
        <strain evidence="3">S238N-H82</strain>
    </source>
</reference>
<evidence type="ECO:0000256" key="2">
    <source>
        <dbReference type="SAM" id="Phobius"/>
    </source>
</evidence>
<feature type="transmembrane region" description="Helical" evidence="2">
    <location>
        <begin position="12"/>
        <end position="37"/>
    </location>
</feature>
<dbReference type="Pfam" id="PF09772">
    <property type="entry name" value="Tmem26"/>
    <property type="match status" value="2"/>
</dbReference>
<dbReference type="OrthoDB" id="10042902at2759"/>
<feature type="region of interest" description="Disordered" evidence="1">
    <location>
        <begin position="261"/>
        <end position="281"/>
    </location>
</feature>
<dbReference type="RefSeq" id="XP_035697881.1">
    <property type="nucleotide sequence ID" value="XM_035841988.1"/>
</dbReference>
<evidence type="ECO:0000256" key="1">
    <source>
        <dbReference type="SAM" id="MobiDB-lite"/>
    </source>
</evidence>
<keyword evidence="2" id="KW-1133">Transmembrane helix</keyword>
<feature type="transmembrane region" description="Helical" evidence="2">
    <location>
        <begin position="43"/>
        <end position="61"/>
    </location>
</feature>
<dbReference type="PANTHER" id="PTHR22168:SF3">
    <property type="entry name" value="TRANSMEMBRANE PROTEIN 26"/>
    <property type="match status" value="1"/>
</dbReference>
<feature type="transmembrane region" description="Helical" evidence="2">
    <location>
        <begin position="143"/>
        <end position="162"/>
    </location>
</feature>
<dbReference type="InterPro" id="IPR019169">
    <property type="entry name" value="Transmembrane_26"/>
</dbReference>
<organism evidence="3 4">
    <name type="scientific">Branchiostoma floridae</name>
    <name type="common">Florida lancelet</name>
    <name type="synonym">Amphioxus</name>
    <dbReference type="NCBI Taxonomy" id="7739"/>
    <lineage>
        <taxon>Eukaryota</taxon>
        <taxon>Metazoa</taxon>
        <taxon>Chordata</taxon>
        <taxon>Cephalochordata</taxon>
        <taxon>Leptocardii</taxon>
        <taxon>Amphioxiformes</taxon>
        <taxon>Branchiostomatidae</taxon>
        <taxon>Branchiostoma</taxon>
    </lineage>
</organism>
<sequence length="421" mass="47123">MSNVGNTGSMEACVIFKALVTRVLFAAFGLLCIWRVYTVRGTATFWLLMLAEAGLFVETLLTLIARKGKEWKWFSPCVLFYLCCTVPSIWLLELDELRRRLAEKTELQEPCRNMTENVTEGGIDQRLNLQSIGIDAEITIENWVGALEQALVMLLVIGRWLLPRGDLTRDELSQLLLVYVAMAADIVELFQVFEEERVGNQDRVVYTALALFTWSLLQFTIVLTVARARKSRPGAIHASTADGNFQKSCQVAFSSSAEQSGTSQVADGQGQPSQEANGDRALKRRSTIQRLAEEVQERNLIVCGCCHPDVFAMVTTIFMQDGPFLAFRLYLIFYESVLTQGVLFFVGKNTLLIVLQFYRIAIICCGKEEKSSPGPAVGMDLDEVIVNYAIKQEETAEESNYDIKEEDAAVEESKSDQVQSL</sequence>
<keyword evidence="2" id="KW-0812">Transmembrane</keyword>
<name>A0A9J7NB70_BRAFL</name>
<keyword evidence="2" id="KW-0472">Membrane</keyword>
<feature type="compositionally biased region" description="Polar residues" evidence="1">
    <location>
        <begin position="261"/>
        <end position="276"/>
    </location>
</feature>
<feature type="compositionally biased region" description="Basic and acidic residues" evidence="1">
    <location>
        <begin position="401"/>
        <end position="415"/>
    </location>
</feature>
<evidence type="ECO:0000313" key="3">
    <source>
        <dbReference type="Proteomes" id="UP000001554"/>
    </source>
</evidence>
<evidence type="ECO:0000313" key="4">
    <source>
        <dbReference type="RefSeq" id="XP_035697881.1"/>
    </source>
</evidence>
<gene>
    <name evidence="4" type="primary">LOC118430958</name>
</gene>
<dbReference type="OMA" id="PTIWFLE"/>
<feature type="transmembrane region" description="Helical" evidence="2">
    <location>
        <begin position="174"/>
        <end position="193"/>
    </location>
</feature>
<dbReference type="Proteomes" id="UP000001554">
    <property type="component" value="Chromosome 14"/>
</dbReference>
<dbReference type="KEGG" id="bfo:118430958"/>
<reference evidence="4" key="2">
    <citation type="submission" date="2025-08" db="UniProtKB">
        <authorList>
            <consortium name="RefSeq"/>
        </authorList>
    </citation>
    <scope>IDENTIFICATION</scope>
    <source>
        <strain evidence="4">S238N-H82</strain>
        <tissue evidence="4">Testes</tissue>
    </source>
</reference>
<feature type="transmembrane region" description="Helical" evidence="2">
    <location>
        <begin position="205"/>
        <end position="226"/>
    </location>
</feature>
<feature type="transmembrane region" description="Helical" evidence="2">
    <location>
        <begin position="73"/>
        <end position="92"/>
    </location>
</feature>
<feature type="region of interest" description="Disordered" evidence="1">
    <location>
        <begin position="395"/>
        <end position="421"/>
    </location>
</feature>
<dbReference type="PANTHER" id="PTHR22168">
    <property type="entry name" value="TMEM26 PROTEIN"/>
    <property type="match status" value="1"/>
</dbReference>
<dbReference type="AlphaFoldDB" id="A0A9J7NB70"/>
<dbReference type="GeneID" id="118430958"/>
<keyword evidence="3" id="KW-1185">Reference proteome</keyword>
<protein>
    <submittedName>
        <fullName evidence="4">Transmembrane protein 26-like</fullName>
    </submittedName>
</protein>